<organism evidence="3 4">
    <name type="scientific">Heterodermia speciosa</name>
    <dbReference type="NCBI Taxonomy" id="116794"/>
    <lineage>
        <taxon>Eukaryota</taxon>
        <taxon>Fungi</taxon>
        <taxon>Dikarya</taxon>
        <taxon>Ascomycota</taxon>
        <taxon>Pezizomycotina</taxon>
        <taxon>Lecanoromycetes</taxon>
        <taxon>OSLEUM clade</taxon>
        <taxon>Lecanoromycetidae</taxon>
        <taxon>Caliciales</taxon>
        <taxon>Physciaceae</taxon>
        <taxon>Heterodermia</taxon>
    </lineage>
</organism>
<dbReference type="PRINTS" id="PR00081">
    <property type="entry name" value="GDHRDH"/>
</dbReference>
<gene>
    <name evidence="3" type="ORF">HETSPECPRED_002630</name>
</gene>
<dbReference type="InterPro" id="IPR002347">
    <property type="entry name" value="SDR_fam"/>
</dbReference>
<dbReference type="PANTHER" id="PTHR24320:SF154">
    <property type="entry name" value="OXIDOREDUCTASE, SHORT-CHAIN DEHYDROGENASE_REDUCTASE FAMILY (AFU_ORTHOLOGUE AFUA_2G04560)"/>
    <property type="match status" value="1"/>
</dbReference>
<comment type="caution">
    <text evidence="3">The sequence shown here is derived from an EMBL/GenBank/DDBJ whole genome shotgun (WGS) entry which is preliminary data.</text>
</comment>
<dbReference type="PANTHER" id="PTHR24320">
    <property type="entry name" value="RETINOL DEHYDROGENASE"/>
    <property type="match status" value="1"/>
</dbReference>
<dbReference type="InterPro" id="IPR036291">
    <property type="entry name" value="NAD(P)-bd_dom_sf"/>
</dbReference>
<comment type="similarity">
    <text evidence="1">Belongs to the short-chain dehydrogenases/reductases (SDR) family.</text>
</comment>
<dbReference type="EMBL" id="CAJPDS010000161">
    <property type="protein sequence ID" value="CAF9940742.1"/>
    <property type="molecule type" value="Genomic_DNA"/>
</dbReference>
<dbReference type="GO" id="GO:0016491">
    <property type="term" value="F:oxidoreductase activity"/>
    <property type="evidence" value="ECO:0007669"/>
    <property type="project" value="UniProtKB-KW"/>
</dbReference>
<evidence type="ECO:0008006" key="5">
    <source>
        <dbReference type="Google" id="ProtNLM"/>
    </source>
</evidence>
<protein>
    <recommendedName>
        <fullName evidence="5">Oxidoreductase</fullName>
    </recommendedName>
</protein>
<keyword evidence="4" id="KW-1185">Reference proteome</keyword>
<proteinExistence type="inferred from homology"/>
<dbReference type="Gene3D" id="3.40.50.720">
    <property type="entry name" value="NAD(P)-binding Rossmann-like Domain"/>
    <property type="match status" value="1"/>
</dbReference>
<name>A0A8H3PH59_9LECA</name>
<dbReference type="Pfam" id="PF00106">
    <property type="entry name" value="adh_short"/>
    <property type="match status" value="1"/>
</dbReference>
<evidence type="ECO:0000313" key="3">
    <source>
        <dbReference type="EMBL" id="CAF9940742.1"/>
    </source>
</evidence>
<dbReference type="SUPFAM" id="SSF51735">
    <property type="entry name" value="NAD(P)-binding Rossmann-fold domains"/>
    <property type="match status" value="1"/>
</dbReference>
<evidence type="ECO:0000256" key="1">
    <source>
        <dbReference type="ARBA" id="ARBA00006484"/>
    </source>
</evidence>
<dbReference type="AlphaFoldDB" id="A0A8H3PH59"/>
<keyword evidence="2" id="KW-0560">Oxidoreductase</keyword>
<dbReference type="OrthoDB" id="191139at2759"/>
<dbReference type="Proteomes" id="UP000664521">
    <property type="component" value="Unassembled WGS sequence"/>
</dbReference>
<evidence type="ECO:0000313" key="4">
    <source>
        <dbReference type="Proteomes" id="UP000664521"/>
    </source>
</evidence>
<reference evidence="3" key="1">
    <citation type="submission" date="2021-03" db="EMBL/GenBank/DDBJ databases">
        <authorList>
            <person name="Tagirdzhanova G."/>
        </authorList>
    </citation>
    <scope>NUCLEOTIDE SEQUENCE</scope>
</reference>
<accession>A0A8H3PH59</accession>
<evidence type="ECO:0000256" key="2">
    <source>
        <dbReference type="ARBA" id="ARBA00023002"/>
    </source>
</evidence>
<sequence>MTSFNPAVDIPDLSTKTILITGGTNGLGRQTIATLAKHSPEHIYFTGRNSEAATEIIAQTQSNSPNVKLCFIECNQLSLASVQAAANVFLQQATQLDVLICNAGVMATEPALSQDGYENQFAINHVAHALLVKLLLPTLSSTAASQGEARVLFITSLGFMYPFPGCVMFDSLKTTQDFGPRTQWARYGQSKLALVQYAAELARRWPAITFVSLHPGVVNTDLVARLKPEDKELVHQTNPIIIEPEEGVWNSCWCATTEKSNLENGELYWPVGQLGEHTKESGDQNLREKLWQWTQKELEDFVSRTS</sequence>